<gene>
    <name evidence="1" type="ORF">HPO_08289</name>
</gene>
<dbReference type="eggNOG" id="COG4695">
    <property type="taxonomic scope" value="Bacteria"/>
</dbReference>
<dbReference type="InterPro" id="IPR006427">
    <property type="entry name" value="Portal_HK97"/>
</dbReference>
<sequence length="448" mass="47859">MTWNWPFAKSRQALKSAGHLEWPLVALSEPRAASWGSREAGALTRDGYLKNAVAYRCVRMVAEAAASIPLKSGHEGVARLIRQPMPEAATAGFVEAVYTELLLTGNAFVEAVRLPGETAAAALAPIRTGRVRPVKDAAGWVETWAVKGQGRERRVGREASGWCPMMQVKPYNPADEAMGLPPLAAARRALDLHNAGADWAKALIDNAAKPSGALVYGGGGRIPADQFDRLKEELAQSFSGAGNAGRPMLLEGGLQWQALSLSPAEMDFQETRAMAAREIALALGGPPMLLGILGDNTYANYREANAAFWRMTVLLAQRFAGAPSCWLDEPFGEDIDVRLEPLGEATHAVFEHRAGLPRKPVRLAAPPGFVRGARAGAGYAGYWDLPDPARAATYAMEADFGAGFAERTETALTEAAWPAGAFTLRIAETGTDGRIGEWLSIPAGSPYL</sequence>
<evidence type="ECO:0000313" key="2">
    <source>
        <dbReference type="Proteomes" id="UP000027100"/>
    </source>
</evidence>
<proteinExistence type="predicted"/>
<dbReference type="EMBL" id="ARYM01000008">
    <property type="protein sequence ID" value="KCZ98884.1"/>
    <property type="molecule type" value="Genomic_DNA"/>
</dbReference>
<protein>
    <submittedName>
        <fullName evidence="1">Phage portal protein, HK97</fullName>
    </submittedName>
</protein>
<comment type="caution">
    <text evidence="1">The sequence shown here is derived from an EMBL/GenBank/DDBJ whole genome shotgun (WGS) entry which is preliminary data.</text>
</comment>
<dbReference type="RefSeq" id="WP_051612447.1">
    <property type="nucleotide sequence ID" value="NZ_ARYM01000008.1"/>
</dbReference>
<dbReference type="Pfam" id="PF04860">
    <property type="entry name" value="Phage_portal"/>
    <property type="match status" value="1"/>
</dbReference>
<accession>A0A062VLB6</accession>
<dbReference type="AlphaFoldDB" id="A0A062VLB6"/>
<organism evidence="1 2">
    <name type="scientific">Hyphomonas polymorpha PS728</name>
    <dbReference type="NCBI Taxonomy" id="1280954"/>
    <lineage>
        <taxon>Bacteria</taxon>
        <taxon>Pseudomonadati</taxon>
        <taxon>Pseudomonadota</taxon>
        <taxon>Alphaproteobacteria</taxon>
        <taxon>Hyphomonadales</taxon>
        <taxon>Hyphomonadaceae</taxon>
        <taxon>Hyphomonas</taxon>
    </lineage>
</organism>
<dbReference type="NCBIfam" id="TIGR01537">
    <property type="entry name" value="portal_HK97"/>
    <property type="match status" value="1"/>
</dbReference>
<dbReference type="PATRIC" id="fig|1280954.3.peg.1681"/>
<evidence type="ECO:0000313" key="1">
    <source>
        <dbReference type="EMBL" id="KCZ98884.1"/>
    </source>
</evidence>
<name>A0A062VLB6_9PROT</name>
<reference evidence="1 2" key="1">
    <citation type="journal article" date="2014" name="Antonie Van Leeuwenhoek">
        <title>Hyphomonas beringensis sp. nov. and Hyphomonas chukchiensis sp. nov., isolated from surface seawater of the Bering Sea and Chukchi Sea.</title>
        <authorList>
            <person name="Li C."/>
            <person name="Lai Q."/>
            <person name="Li G."/>
            <person name="Dong C."/>
            <person name="Wang J."/>
            <person name="Liao Y."/>
            <person name="Shao Z."/>
        </authorList>
    </citation>
    <scope>NUCLEOTIDE SEQUENCE [LARGE SCALE GENOMIC DNA]</scope>
    <source>
        <strain evidence="1 2">PS728</strain>
    </source>
</reference>
<dbReference type="Proteomes" id="UP000027100">
    <property type="component" value="Unassembled WGS sequence"/>
</dbReference>
<dbReference type="OrthoDB" id="9134461at2"/>
<keyword evidence="2" id="KW-1185">Reference proteome</keyword>
<dbReference type="InterPro" id="IPR006944">
    <property type="entry name" value="Phage/GTA_portal"/>
</dbReference>
<dbReference type="STRING" id="1280954.HPO_08289"/>